<dbReference type="AlphaFoldDB" id="A0A068WJY7"/>
<keyword evidence="3" id="KW-0964">Secreted</keyword>
<reference evidence="6 7" key="1">
    <citation type="journal article" date="2013" name="Nature">
        <title>The genomes of four tapeworm species reveal adaptations to parasitism.</title>
        <authorList>
            <person name="Tsai I.J."/>
            <person name="Zarowiecki M."/>
            <person name="Holroyd N."/>
            <person name="Garciarrubio A."/>
            <person name="Sanchez-Flores A."/>
            <person name="Brooks K.L."/>
            <person name="Tracey A."/>
            <person name="Bobes R.J."/>
            <person name="Fragoso G."/>
            <person name="Sciutto E."/>
            <person name="Aslett M."/>
            <person name="Beasley H."/>
            <person name="Bennett H.M."/>
            <person name="Cai J."/>
            <person name="Camicia F."/>
            <person name="Clark R."/>
            <person name="Cucher M."/>
            <person name="De Silva N."/>
            <person name="Day T.A."/>
            <person name="Deplazes P."/>
            <person name="Estrada K."/>
            <person name="Fernandez C."/>
            <person name="Holland P.W."/>
            <person name="Hou J."/>
            <person name="Hu S."/>
            <person name="Huckvale T."/>
            <person name="Hung S.S."/>
            <person name="Kamenetzky L."/>
            <person name="Keane J.A."/>
            <person name="Kiss F."/>
            <person name="Koziol U."/>
            <person name="Lambert O."/>
            <person name="Liu K."/>
            <person name="Luo X."/>
            <person name="Luo Y."/>
            <person name="Macchiaroli N."/>
            <person name="Nichol S."/>
            <person name="Paps J."/>
            <person name="Parkinson J."/>
            <person name="Pouchkina-Stantcheva N."/>
            <person name="Riddiford N."/>
            <person name="Rosenzvit M."/>
            <person name="Salinas G."/>
            <person name="Wasmuth J.D."/>
            <person name="Zamanian M."/>
            <person name="Zheng Y."/>
            <person name="Cai X."/>
            <person name="Soberon X."/>
            <person name="Olson P.D."/>
            <person name="Laclette J.P."/>
            <person name="Brehm K."/>
            <person name="Berriman M."/>
            <person name="Garciarrubio A."/>
            <person name="Bobes R.J."/>
            <person name="Fragoso G."/>
            <person name="Sanchez-Flores A."/>
            <person name="Estrada K."/>
            <person name="Cevallos M.A."/>
            <person name="Morett E."/>
            <person name="Gonzalez V."/>
            <person name="Portillo T."/>
            <person name="Ochoa-Leyva A."/>
            <person name="Jose M.V."/>
            <person name="Sciutto E."/>
            <person name="Landa A."/>
            <person name="Jimenez L."/>
            <person name="Valdes V."/>
            <person name="Carrero J.C."/>
            <person name="Larralde C."/>
            <person name="Morales-Montor J."/>
            <person name="Limon-Lason J."/>
            <person name="Soberon X."/>
            <person name="Laclette J.P."/>
        </authorList>
    </citation>
    <scope>NUCLEOTIDE SEQUENCE [LARGE SCALE GENOMIC DNA]</scope>
</reference>
<feature type="signal peptide" evidence="5">
    <location>
        <begin position="1"/>
        <end position="26"/>
    </location>
</feature>
<organism evidence="6">
    <name type="scientific">Echinococcus granulosus</name>
    <name type="common">Hydatid tapeworm</name>
    <dbReference type="NCBI Taxonomy" id="6210"/>
    <lineage>
        <taxon>Eukaryota</taxon>
        <taxon>Metazoa</taxon>
        <taxon>Spiralia</taxon>
        <taxon>Lophotrochozoa</taxon>
        <taxon>Platyhelminthes</taxon>
        <taxon>Cestoda</taxon>
        <taxon>Eucestoda</taxon>
        <taxon>Cyclophyllidea</taxon>
        <taxon>Taeniidae</taxon>
        <taxon>Echinococcus</taxon>
        <taxon>Echinococcus granulosus group</taxon>
    </lineage>
</organism>
<keyword evidence="5" id="KW-0732">Signal</keyword>
<dbReference type="PROSITE" id="PS50276">
    <property type="entry name" value="PANCREATIC_HORMONE_2"/>
    <property type="match status" value="1"/>
</dbReference>
<comment type="similarity">
    <text evidence="2 4">Belongs to the NPY family.</text>
</comment>
<proteinExistence type="inferred from homology"/>
<reference evidence="8" key="3">
    <citation type="submission" date="2020-10" db="UniProtKB">
        <authorList>
            <consortium name="WormBaseParasite"/>
        </authorList>
    </citation>
    <scope>IDENTIFICATION</scope>
</reference>
<keyword evidence="6" id="KW-0527">Neuropeptide</keyword>
<evidence type="ECO:0000256" key="5">
    <source>
        <dbReference type="SAM" id="SignalP"/>
    </source>
</evidence>
<evidence type="ECO:0000256" key="4">
    <source>
        <dbReference type="RuleBase" id="RU000656"/>
    </source>
</evidence>
<protein>
    <submittedName>
        <fullName evidence="6 8">Neuropeptide F</fullName>
    </submittedName>
</protein>
<dbReference type="PROSITE" id="PS00265">
    <property type="entry name" value="PANCREATIC_HORMONE_1"/>
    <property type="match status" value="1"/>
</dbReference>
<evidence type="ECO:0000256" key="3">
    <source>
        <dbReference type="ARBA" id="ARBA00022525"/>
    </source>
</evidence>
<dbReference type="GO" id="GO:0007218">
    <property type="term" value="P:neuropeptide signaling pathway"/>
    <property type="evidence" value="ECO:0007669"/>
    <property type="project" value="UniProtKB-KW"/>
</dbReference>
<dbReference type="SMART" id="SM00309">
    <property type="entry name" value="PAH"/>
    <property type="match status" value="1"/>
</dbReference>
<name>A0A068WJY7_ECHGR</name>
<accession>A0A068WJY7</accession>
<evidence type="ECO:0000256" key="1">
    <source>
        <dbReference type="ARBA" id="ARBA00004613"/>
    </source>
</evidence>
<evidence type="ECO:0000313" key="6">
    <source>
        <dbReference type="EMBL" id="CDS17921.1"/>
    </source>
</evidence>
<dbReference type="WBParaSite" id="EgrG_001070600">
    <property type="protein sequence ID" value="EgrG_001070600"/>
    <property type="gene ID" value="EgrG_001070600"/>
</dbReference>
<feature type="chain" id="PRO_5035983850" evidence="5">
    <location>
        <begin position="27"/>
        <end position="118"/>
    </location>
</feature>
<dbReference type="GO" id="GO:0005179">
    <property type="term" value="F:hormone activity"/>
    <property type="evidence" value="ECO:0007669"/>
    <property type="project" value="InterPro"/>
</dbReference>
<dbReference type="EMBL" id="LK028577">
    <property type="protein sequence ID" value="CDS17921.1"/>
    <property type="molecule type" value="Genomic_DNA"/>
</dbReference>
<dbReference type="GO" id="GO:0005576">
    <property type="term" value="C:extracellular region"/>
    <property type="evidence" value="ECO:0007669"/>
    <property type="project" value="UniProtKB-SubCell"/>
</dbReference>
<gene>
    <name evidence="6" type="ORF">EgrG_001070600</name>
</gene>
<evidence type="ECO:0000313" key="7">
    <source>
        <dbReference type="Proteomes" id="UP000492820"/>
    </source>
</evidence>
<reference evidence="6" key="2">
    <citation type="submission" date="2014-06" db="EMBL/GenBank/DDBJ databases">
        <authorList>
            <person name="Aslett M."/>
        </authorList>
    </citation>
    <scope>NUCLEOTIDE SEQUENCE</scope>
</reference>
<evidence type="ECO:0000256" key="2">
    <source>
        <dbReference type="ARBA" id="ARBA00010022"/>
    </source>
</evidence>
<evidence type="ECO:0000313" key="8">
    <source>
        <dbReference type="WBParaSite" id="EgrG_001070600"/>
    </source>
</evidence>
<comment type="subcellular location">
    <subcellularLocation>
        <location evidence="1">Secreted</location>
    </subcellularLocation>
</comment>
<dbReference type="InterPro" id="IPR020392">
    <property type="entry name" value="Pancreatic_hormone-like_CS"/>
</dbReference>
<dbReference type="Proteomes" id="UP000492820">
    <property type="component" value="Unassembled WGS sequence"/>
</dbReference>
<dbReference type="InterPro" id="IPR001955">
    <property type="entry name" value="Pancreatic_hormone-like"/>
</dbReference>
<dbReference type="Pfam" id="PF00159">
    <property type="entry name" value="Hormone_3"/>
    <property type="match status" value="1"/>
</dbReference>
<dbReference type="OrthoDB" id="9972427at2759"/>
<sequence length="118" mass="13309">MFAFMKSAPIHLAVLLTLMVPLNTAGLHIDERRLARAATALRHQMEQQQQDQLQYPPPLYAPIDVLDDGLTNIDYAKRADPLSIINPPESVLSNPAALRDYLRQVNEYFAIIGRPRFG</sequence>